<comment type="caution">
    <text evidence="5">The sequence shown here is derived from an EMBL/GenBank/DDBJ whole genome shotgun (WGS) entry which is preliminary data.</text>
</comment>
<dbReference type="PROSITE" id="PS00630">
    <property type="entry name" value="IMP_2"/>
    <property type="match status" value="1"/>
</dbReference>
<keyword evidence="6" id="KW-1185">Reference proteome</keyword>
<name>A0A2T8HVM6_9RHOB</name>
<dbReference type="InterPro" id="IPR020550">
    <property type="entry name" value="Inositol_monophosphatase_CS"/>
</dbReference>
<dbReference type="GO" id="GO:0008934">
    <property type="term" value="F:inositol monophosphate 1-phosphatase activity"/>
    <property type="evidence" value="ECO:0007669"/>
    <property type="project" value="TreeGrafter"/>
</dbReference>
<dbReference type="PANTHER" id="PTHR20854:SF4">
    <property type="entry name" value="INOSITOL-1-MONOPHOSPHATASE-RELATED"/>
    <property type="match status" value="1"/>
</dbReference>
<accession>A0A2T8HVM6</accession>
<feature type="binding site" evidence="4">
    <location>
        <position position="66"/>
    </location>
    <ligand>
        <name>Mg(2+)</name>
        <dbReference type="ChEBI" id="CHEBI:18420"/>
        <label>1</label>
        <note>catalytic</note>
    </ligand>
</feature>
<evidence type="ECO:0000256" key="1">
    <source>
        <dbReference type="ARBA" id="ARBA00009759"/>
    </source>
</evidence>
<organism evidence="5 6">
    <name type="scientific">Pararhodobacter oceanensis</name>
    <dbReference type="NCBI Taxonomy" id="2172121"/>
    <lineage>
        <taxon>Bacteria</taxon>
        <taxon>Pseudomonadati</taxon>
        <taxon>Pseudomonadota</taxon>
        <taxon>Alphaproteobacteria</taxon>
        <taxon>Rhodobacterales</taxon>
        <taxon>Paracoccaceae</taxon>
        <taxon>Pararhodobacter</taxon>
    </lineage>
</organism>
<dbReference type="OrthoDB" id="9785695at2"/>
<keyword evidence="3 4" id="KW-0460">Magnesium</keyword>
<feature type="binding site" evidence="4">
    <location>
        <position position="207"/>
    </location>
    <ligand>
        <name>Mg(2+)</name>
        <dbReference type="ChEBI" id="CHEBI:18420"/>
        <label>1</label>
        <note>catalytic</note>
    </ligand>
</feature>
<feature type="binding site" evidence="4">
    <location>
        <position position="89"/>
    </location>
    <ligand>
        <name>Mg(2+)</name>
        <dbReference type="ChEBI" id="CHEBI:18420"/>
        <label>1</label>
        <note>catalytic</note>
    </ligand>
</feature>
<dbReference type="GO" id="GO:0046872">
    <property type="term" value="F:metal ion binding"/>
    <property type="evidence" value="ECO:0007669"/>
    <property type="project" value="UniProtKB-KW"/>
</dbReference>
<evidence type="ECO:0000313" key="5">
    <source>
        <dbReference type="EMBL" id="PVH29382.1"/>
    </source>
</evidence>
<evidence type="ECO:0000256" key="2">
    <source>
        <dbReference type="ARBA" id="ARBA00022723"/>
    </source>
</evidence>
<dbReference type="Gene3D" id="3.30.540.10">
    <property type="entry name" value="Fructose-1,6-Bisphosphatase, subunit A, domain 1"/>
    <property type="match status" value="1"/>
</dbReference>
<dbReference type="PANTHER" id="PTHR20854">
    <property type="entry name" value="INOSITOL MONOPHOSPHATASE"/>
    <property type="match status" value="1"/>
</dbReference>
<dbReference type="Pfam" id="PF00459">
    <property type="entry name" value="Inositol_P"/>
    <property type="match status" value="1"/>
</dbReference>
<dbReference type="EMBL" id="QDKM01000003">
    <property type="protein sequence ID" value="PVH29382.1"/>
    <property type="molecule type" value="Genomic_DNA"/>
</dbReference>
<dbReference type="AlphaFoldDB" id="A0A2T8HVM6"/>
<gene>
    <name evidence="5" type="ORF">DDE20_10030</name>
</gene>
<dbReference type="InterPro" id="IPR000760">
    <property type="entry name" value="Inositol_monophosphatase-like"/>
</dbReference>
<evidence type="ECO:0000313" key="6">
    <source>
        <dbReference type="Proteomes" id="UP000245911"/>
    </source>
</evidence>
<comment type="similarity">
    <text evidence="1">Belongs to the inositol monophosphatase superfamily.</text>
</comment>
<dbReference type="SUPFAM" id="SSF56655">
    <property type="entry name" value="Carbohydrate phosphatase"/>
    <property type="match status" value="1"/>
</dbReference>
<dbReference type="Gene3D" id="3.40.190.80">
    <property type="match status" value="1"/>
</dbReference>
<keyword evidence="2 4" id="KW-0479">Metal-binding</keyword>
<reference evidence="5 6" key="1">
    <citation type="submission" date="2018-04" db="EMBL/GenBank/DDBJ databases">
        <title>Pararhodobacter oceanense sp. nov., isolated from marine intertidal sediment.</title>
        <authorList>
            <person name="Wang X.-L."/>
            <person name="Du Z.-J."/>
        </authorList>
    </citation>
    <scope>NUCLEOTIDE SEQUENCE [LARGE SCALE GENOMIC DNA]</scope>
    <source>
        <strain evidence="5 6">AM505</strain>
    </source>
</reference>
<feature type="binding site" evidence="4">
    <location>
        <position position="88"/>
    </location>
    <ligand>
        <name>Mg(2+)</name>
        <dbReference type="ChEBI" id="CHEBI:18420"/>
        <label>1</label>
        <note>catalytic</note>
    </ligand>
</feature>
<evidence type="ECO:0000256" key="4">
    <source>
        <dbReference type="PIRSR" id="PIRSR600760-2"/>
    </source>
</evidence>
<proteinExistence type="inferred from homology"/>
<dbReference type="GO" id="GO:0006020">
    <property type="term" value="P:inositol metabolic process"/>
    <property type="evidence" value="ECO:0007669"/>
    <property type="project" value="TreeGrafter"/>
</dbReference>
<evidence type="ECO:0000256" key="3">
    <source>
        <dbReference type="ARBA" id="ARBA00022842"/>
    </source>
</evidence>
<sequence length="274" mass="29196">MEADLRLLLDAAIGAGEIAARFFKADAQIWDKGGGQGPVTEADLQVNAHLEQVLCAARPDYGWMSEESAPLTDLARLDKNITFIVDPIDGTRAFIEGQPGFAHAMAVVQHGEPVAAVVYLPMLDLTYAAGLGLGATLNGVPIRASSVKEPDEAQVLVARPALEAQHWPGGMPLLKRHFRPSLAWRLALIGEGRFDAMLTIRDAWDWDIAAAALIASEAGAIVTDRLGAPLRFNRENARNRGVLAAGAPLHGRLLQGLTGTAMTTSPDIRSTGEV</sequence>
<dbReference type="Proteomes" id="UP000245911">
    <property type="component" value="Unassembled WGS sequence"/>
</dbReference>
<comment type="cofactor">
    <cofactor evidence="4">
        <name>Mg(2+)</name>
        <dbReference type="ChEBI" id="CHEBI:18420"/>
    </cofactor>
</comment>
<dbReference type="PRINTS" id="PR00377">
    <property type="entry name" value="IMPHPHTASES"/>
</dbReference>
<protein>
    <submittedName>
        <fullName evidence="5">3'(2'),5'-bisphosphate nucleotidase CysQ</fullName>
    </submittedName>
</protein>
<dbReference type="GO" id="GO:0046854">
    <property type="term" value="P:phosphatidylinositol phosphate biosynthetic process"/>
    <property type="evidence" value="ECO:0007669"/>
    <property type="project" value="InterPro"/>
</dbReference>
<dbReference type="GO" id="GO:0007165">
    <property type="term" value="P:signal transduction"/>
    <property type="evidence" value="ECO:0007669"/>
    <property type="project" value="TreeGrafter"/>
</dbReference>
<feature type="binding site" evidence="4">
    <location>
        <position position="86"/>
    </location>
    <ligand>
        <name>Mg(2+)</name>
        <dbReference type="ChEBI" id="CHEBI:18420"/>
        <label>1</label>
        <note>catalytic</note>
    </ligand>
</feature>